<keyword evidence="3" id="KW-1185">Reference proteome</keyword>
<organism evidence="2 3">
    <name type="scientific">Colletotrichum zoysiae</name>
    <dbReference type="NCBI Taxonomy" id="1216348"/>
    <lineage>
        <taxon>Eukaryota</taxon>
        <taxon>Fungi</taxon>
        <taxon>Dikarya</taxon>
        <taxon>Ascomycota</taxon>
        <taxon>Pezizomycotina</taxon>
        <taxon>Sordariomycetes</taxon>
        <taxon>Hypocreomycetidae</taxon>
        <taxon>Glomerellales</taxon>
        <taxon>Glomerellaceae</taxon>
        <taxon>Colletotrichum</taxon>
        <taxon>Colletotrichum graminicola species complex</taxon>
    </lineage>
</organism>
<keyword evidence="1" id="KW-0732">Signal</keyword>
<evidence type="ECO:0000313" key="3">
    <source>
        <dbReference type="Proteomes" id="UP001232148"/>
    </source>
</evidence>
<dbReference type="Proteomes" id="UP001232148">
    <property type="component" value="Unassembled WGS sequence"/>
</dbReference>
<gene>
    <name evidence="2" type="ORF">LX32DRAFT_651830</name>
</gene>
<accession>A0AAD9HJR5</accession>
<protein>
    <submittedName>
        <fullName evidence="2">Uncharacterized protein</fullName>
    </submittedName>
</protein>
<proteinExistence type="predicted"/>
<dbReference type="AlphaFoldDB" id="A0AAD9HJR5"/>
<feature type="signal peptide" evidence="1">
    <location>
        <begin position="1"/>
        <end position="23"/>
    </location>
</feature>
<sequence length="116" mass="12781">MRLSIIFNASFIAILSFASSVSAASRCLRTIEGGSYVHKITIEDVGSDHIAWVCNILWEHLKAHTACMVFSPHGCQEADYKGDLNWYFKTTLACNSGMVHGAFWEATRNGYGAISC</sequence>
<name>A0AAD9HJR5_9PEZI</name>
<evidence type="ECO:0000313" key="2">
    <source>
        <dbReference type="EMBL" id="KAK2030143.1"/>
    </source>
</evidence>
<reference evidence="2" key="1">
    <citation type="submission" date="2021-06" db="EMBL/GenBank/DDBJ databases">
        <title>Comparative genomics, transcriptomics and evolutionary studies reveal genomic signatures of adaptation to plant cell wall in hemibiotrophic fungi.</title>
        <authorList>
            <consortium name="DOE Joint Genome Institute"/>
            <person name="Baroncelli R."/>
            <person name="Diaz J.F."/>
            <person name="Benocci T."/>
            <person name="Peng M."/>
            <person name="Battaglia E."/>
            <person name="Haridas S."/>
            <person name="Andreopoulos W."/>
            <person name="Labutti K."/>
            <person name="Pangilinan J."/>
            <person name="Floch G.L."/>
            <person name="Makela M.R."/>
            <person name="Henrissat B."/>
            <person name="Grigoriev I.V."/>
            <person name="Crouch J.A."/>
            <person name="De Vries R.P."/>
            <person name="Sukno S.A."/>
            <person name="Thon M.R."/>
        </authorList>
    </citation>
    <scope>NUCLEOTIDE SEQUENCE</scope>
    <source>
        <strain evidence="2">MAFF235873</strain>
    </source>
</reference>
<feature type="chain" id="PRO_5042268112" evidence="1">
    <location>
        <begin position="24"/>
        <end position="116"/>
    </location>
</feature>
<evidence type="ECO:0000256" key="1">
    <source>
        <dbReference type="SAM" id="SignalP"/>
    </source>
</evidence>
<comment type="caution">
    <text evidence="2">The sequence shown here is derived from an EMBL/GenBank/DDBJ whole genome shotgun (WGS) entry which is preliminary data.</text>
</comment>
<dbReference type="EMBL" id="MU842855">
    <property type="protein sequence ID" value="KAK2030143.1"/>
    <property type="molecule type" value="Genomic_DNA"/>
</dbReference>